<accession>A0A0D2RLE7</accession>
<dbReference type="PANTHER" id="PTHR31704:SF37">
    <property type="entry name" value="HEAT SHOCK PROTEIN"/>
    <property type="match status" value="1"/>
</dbReference>
<dbReference type="EMBL" id="CM001744">
    <property type="protein sequence ID" value="KJB30416.1"/>
    <property type="molecule type" value="Genomic_DNA"/>
</dbReference>
<dbReference type="STRING" id="29730.A0A0D2RLE7"/>
<proteinExistence type="predicted"/>
<protein>
    <recommendedName>
        <fullName evidence="1">Myb/SANT-like domain-containing protein</fullName>
    </recommendedName>
</protein>
<evidence type="ECO:0000313" key="3">
    <source>
        <dbReference type="Proteomes" id="UP000032304"/>
    </source>
</evidence>
<dbReference type="eggNOG" id="KOG4585">
    <property type="taxonomic scope" value="Eukaryota"/>
</dbReference>
<evidence type="ECO:0000313" key="2">
    <source>
        <dbReference type="EMBL" id="KJB30416.1"/>
    </source>
</evidence>
<keyword evidence="3" id="KW-1185">Reference proteome</keyword>
<dbReference type="PANTHER" id="PTHR31704">
    <property type="entry name" value="MYB/SANT-LIKE DNA-BINDING DOMAIN PROTEIN-RELATED"/>
    <property type="match status" value="1"/>
</dbReference>
<reference evidence="2 3" key="1">
    <citation type="journal article" date="2012" name="Nature">
        <title>Repeated polyploidization of Gossypium genomes and the evolution of spinnable cotton fibres.</title>
        <authorList>
            <person name="Paterson A.H."/>
            <person name="Wendel J.F."/>
            <person name="Gundlach H."/>
            <person name="Guo H."/>
            <person name="Jenkins J."/>
            <person name="Jin D."/>
            <person name="Llewellyn D."/>
            <person name="Showmaker K.C."/>
            <person name="Shu S."/>
            <person name="Udall J."/>
            <person name="Yoo M.J."/>
            <person name="Byers R."/>
            <person name="Chen W."/>
            <person name="Doron-Faigenboim A."/>
            <person name="Duke M.V."/>
            <person name="Gong L."/>
            <person name="Grimwood J."/>
            <person name="Grover C."/>
            <person name="Grupp K."/>
            <person name="Hu G."/>
            <person name="Lee T.H."/>
            <person name="Li J."/>
            <person name="Lin L."/>
            <person name="Liu T."/>
            <person name="Marler B.S."/>
            <person name="Page J.T."/>
            <person name="Roberts A.W."/>
            <person name="Romanel E."/>
            <person name="Sanders W.S."/>
            <person name="Szadkowski E."/>
            <person name="Tan X."/>
            <person name="Tang H."/>
            <person name="Xu C."/>
            <person name="Wang J."/>
            <person name="Wang Z."/>
            <person name="Zhang D."/>
            <person name="Zhang L."/>
            <person name="Ashrafi H."/>
            <person name="Bedon F."/>
            <person name="Bowers J.E."/>
            <person name="Brubaker C.L."/>
            <person name="Chee P.W."/>
            <person name="Das S."/>
            <person name="Gingle A.R."/>
            <person name="Haigler C.H."/>
            <person name="Harker D."/>
            <person name="Hoffmann L.V."/>
            <person name="Hovav R."/>
            <person name="Jones D.C."/>
            <person name="Lemke C."/>
            <person name="Mansoor S."/>
            <person name="ur Rahman M."/>
            <person name="Rainville L.N."/>
            <person name="Rambani A."/>
            <person name="Reddy U.K."/>
            <person name="Rong J.K."/>
            <person name="Saranga Y."/>
            <person name="Scheffler B.E."/>
            <person name="Scheffler J.A."/>
            <person name="Stelly D.M."/>
            <person name="Triplett B.A."/>
            <person name="Van Deynze A."/>
            <person name="Vaslin M.F."/>
            <person name="Waghmare V.N."/>
            <person name="Walford S.A."/>
            <person name="Wright R.J."/>
            <person name="Zaki E.A."/>
            <person name="Zhang T."/>
            <person name="Dennis E.S."/>
            <person name="Mayer K.F."/>
            <person name="Peterson D.G."/>
            <person name="Rokhsar D.S."/>
            <person name="Wang X."/>
            <person name="Schmutz J."/>
        </authorList>
    </citation>
    <scope>NUCLEOTIDE SEQUENCE [LARGE SCALE GENOMIC DNA]</scope>
</reference>
<feature type="non-terminal residue" evidence="2">
    <location>
        <position position="326"/>
    </location>
</feature>
<sequence length="326" mass="38012">MNTSVIKVSGEKVKTWWDQRLTEIFCDICIKEILKGNRPGTHFIKDGWLKIMTNFEKQIGKAYSQRQLKNRVVPKAQKFKTPNIDPKFERKLDQMFMGVVATGVKTWGPSSGTLRSEFFEDVDNDIPEENEEENTRNNVHILNDVHISNNGKNEISTSRFKNRRKKSSKQIGGDARLSSQIEKLCNAADNISQVTYSLTPMVFHKQSKCLITCRRKFQRSRATTSRYFAIVLEKVSRMTIDLIAPKDHFFSSIPQQIRNDSRYMSHFKGKYYLVDFGYPQMKGYLGPYRSQQYHLPDFRRGRPIYGKEKIFNHSHSSLRSVIEQTF</sequence>
<dbReference type="InterPro" id="IPR024752">
    <property type="entry name" value="Myb/SANT-like_dom"/>
</dbReference>
<organism evidence="2 3">
    <name type="scientific">Gossypium raimondii</name>
    <name type="common">Peruvian cotton</name>
    <name type="synonym">Gossypium klotzschianum subsp. raimondii</name>
    <dbReference type="NCBI Taxonomy" id="29730"/>
    <lineage>
        <taxon>Eukaryota</taxon>
        <taxon>Viridiplantae</taxon>
        <taxon>Streptophyta</taxon>
        <taxon>Embryophyta</taxon>
        <taxon>Tracheophyta</taxon>
        <taxon>Spermatophyta</taxon>
        <taxon>Magnoliopsida</taxon>
        <taxon>eudicotyledons</taxon>
        <taxon>Gunneridae</taxon>
        <taxon>Pentapetalae</taxon>
        <taxon>rosids</taxon>
        <taxon>malvids</taxon>
        <taxon>Malvales</taxon>
        <taxon>Malvaceae</taxon>
        <taxon>Malvoideae</taxon>
        <taxon>Gossypium</taxon>
    </lineage>
</organism>
<gene>
    <name evidence="2" type="ORF">B456_005G142400</name>
</gene>
<evidence type="ECO:0000259" key="1">
    <source>
        <dbReference type="Pfam" id="PF12776"/>
    </source>
</evidence>
<dbReference type="Pfam" id="PF12776">
    <property type="entry name" value="Myb_DNA-bind_3"/>
    <property type="match status" value="1"/>
</dbReference>
<dbReference type="Gramene" id="KJB30416">
    <property type="protein sequence ID" value="KJB30416"/>
    <property type="gene ID" value="B456_005G142400"/>
</dbReference>
<dbReference type="AlphaFoldDB" id="A0A0D2RLE7"/>
<feature type="domain" description="Myb/SANT-like" evidence="1">
    <location>
        <begin position="17"/>
        <end position="80"/>
    </location>
</feature>
<dbReference type="Proteomes" id="UP000032304">
    <property type="component" value="Chromosome 5"/>
</dbReference>
<name>A0A0D2RLE7_GOSRA</name>
<dbReference type="OMA" id="GNAYWDD"/>